<proteinExistence type="inferred from homology"/>
<dbReference type="GO" id="GO:0004467">
    <property type="term" value="F:long-chain fatty acid-CoA ligase activity"/>
    <property type="evidence" value="ECO:0007669"/>
    <property type="project" value="UniProtKB-EC"/>
</dbReference>
<keyword evidence="6" id="KW-0547">Nucleotide-binding</keyword>
<keyword evidence="9" id="KW-0460">Magnesium</keyword>
<dbReference type="FunFam" id="3.40.50.12780:FF:000003">
    <property type="entry name" value="Long-chain-fatty-acid--CoA ligase FadD"/>
    <property type="match status" value="1"/>
</dbReference>
<dbReference type="InterPro" id="IPR050237">
    <property type="entry name" value="ATP-dep_AMP-bd_enzyme"/>
</dbReference>
<evidence type="ECO:0000256" key="2">
    <source>
        <dbReference type="ARBA" id="ARBA00004170"/>
    </source>
</evidence>
<evidence type="ECO:0000256" key="8">
    <source>
        <dbReference type="ARBA" id="ARBA00022840"/>
    </source>
</evidence>
<keyword evidence="7" id="KW-0276">Fatty acid metabolism</keyword>
<dbReference type="Pfam" id="PF00501">
    <property type="entry name" value="AMP-binding"/>
    <property type="match status" value="1"/>
</dbReference>
<evidence type="ECO:0000313" key="17">
    <source>
        <dbReference type="EMBL" id="SOD69131.1"/>
    </source>
</evidence>
<dbReference type="Gene3D" id="3.40.50.980">
    <property type="match status" value="2"/>
</dbReference>
<keyword evidence="8" id="KW-0067">ATP-binding</keyword>
<dbReference type="GO" id="GO:0005524">
    <property type="term" value="F:ATP binding"/>
    <property type="evidence" value="ECO:0007669"/>
    <property type="project" value="UniProtKB-KW"/>
</dbReference>
<evidence type="ECO:0000256" key="3">
    <source>
        <dbReference type="ARBA" id="ARBA00005005"/>
    </source>
</evidence>
<dbReference type="Pfam" id="PF13193">
    <property type="entry name" value="AMP-binding_C"/>
    <property type="match status" value="1"/>
</dbReference>
<gene>
    <name evidence="17" type="ORF">SAMN02746062_01532</name>
</gene>
<evidence type="ECO:0000259" key="16">
    <source>
        <dbReference type="Pfam" id="PF13193"/>
    </source>
</evidence>
<evidence type="ECO:0000256" key="1">
    <source>
        <dbReference type="ARBA" id="ARBA00001946"/>
    </source>
</evidence>
<evidence type="ECO:0000256" key="14">
    <source>
        <dbReference type="ARBA" id="ARBA00042773"/>
    </source>
</evidence>
<keyword evidence="11" id="KW-0472">Membrane</keyword>
<evidence type="ECO:0000256" key="4">
    <source>
        <dbReference type="ARBA" id="ARBA00006432"/>
    </source>
</evidence>
<keyword evidence="5" id="KW-0436">Ligase</keyword>
<dbReference type="SUPFAM" id="SSF56801">
    <property type="entry name" value="Acetyl-CoA synthetase-like"/>
    <property type="match status" value="1"/>
</dbReference>
<dbReference type="InterPro" id="IPR045851">
    <property type="entry name" value="AMP-bd_C_sf"/>
</dbReference>
<sequence length="560" mass="62345">MDKIWFNSYEQGVNHEIDPNRYESIIQVFEQSVKKFSHLTAYYNAAHPLISEELTYGEIGELARDFAAYLQNELQLQRGERIAIMMPNVLQYPIAVFGALKAGLVVVNTNPLYTPRELEHQLNDSGASTIVVLENFANTLELVLPRTQIKNVIVANIGEMFGMIKGSVLNFMVRKVKKLVPNYQIASAISFKDALHKGAKHSLKTVKLNRSDLAFLQYTGGTTGVAKGAMLTHGNICANMSQAAEWIKNKLRDGEEVVITALPLYHIFALTVNLMVFFNVGAKNILITNPRDFDGFIEELKKHRATAFIGVNTLFNALLNKPEFAKLDFSTWNLSLGGGMATQRAVAEKWAKTTGTPIVEAYGLTEASPGVCVNPLNISNYTGSIGLPIPSTDVQLRDGQGNLVPVGEAGELWIKGPQIMKGYWNRPDETAKVMDANGWLETGDIAVMNEQGWLKIVDRKKDLIVVSGFNVYPNEVEDVVSRHPKVQEVACIGVESAQTGEALKLFVVKKDASLNKDELIEYCRTQLTGYKVPREIEFRDELPKSNVGKILRRELREKKN</sequence>
<comment type="cofactor">
    <cofactor evidence="1">
        <name>Mg(2+)</name>
        <dbReference type="ChEBI" id="CHEBI:18420"/>
    </cofactor>
</comment>
<keyword evidence="10" id="KW-0443">Lipid metabolism</keyword>
<dbReference type="GO" id="GO:0016020">
    <property type="term" value="C:membrane"/>
    <property type="evidence" value="ECO:0007669"/>
    <property type="project" value="UniProtKB-SubCell"/>
</dbReference>
<evidence type="ECO:0000256" key="5">
    <source>
        <dbReference type="ARBA" id="ARBA00022598"/>
    </source>
</evidence>
<comment type="subcellular location">
    <subcellularLocation>
        <location evidence="2">Membrane</location>
        <topology evidence="2">Peripheral membrane protein</topology>
    </subcellularLocation>
</comment>
<dbReference type="InterPro" id="IPR020845">
    <property type="entry name" value="AMP-binding_CS"/>
</dbReference>
<evidence type="ECO:0000256" key="13">
    <source>
        <dbReference type="ARBA" id="ARBA00039545"/>
    </source>
</evidence>
<dbReference type="EMBL" id="OCNF01000013">
    <property type="protein sequence ID" value="SOD69131.1"/>
    <property type="molecule type" value="Genomic_DNA"/>
</dbReference>
<evidence type="ECO:0000256" key="6">
    <source>
        <dbReference type="ARBA" id="ARBA00022741"/>
    </source>
</evidence>
<dbReference type="Gene3D" id="2.30.38.10">
    <property type="entry name" value="Luciferase, Domain 3"/>
    <property type="match status" value="1"/>
</dbReference>
<dbReference type="SMR" id="A0A286EE05"/>
<evidence type="ECO:0000313" key="18">
    <source>
        <dbReference type="Proteomes" id="UP000219669"/>
    </source>
</evidence>
<dbReference type="PANTHER" id="PTHR43767:SF8">
    <property type="entry name" value="LONG-CHAIN-FATTY-ACID--COA LIGASE"/>
    <property type="match status" value="1"/>
</dbReference>
<dbReference type="InterPro" id="IPR000873">
    <property type="entry name" value="AMP-dep_synth/lig_dom"/>
</dbReference>
<dbReference type="OrthoDB" id="9766486at2"/>
<evidence type="ECO:0000256" key="10">
    <source>
        <dbReference type="ARBA" id="ARBA00023098"/>
    </source>
</evidence>
<dbReference type="Gene3D" id="3.30.300.30">
    <property type="match status" value="1"/>
</dbReference>
<dbReference type="PANTHER" id="PTHR43767">
    <property type="entry name" value="LONG-CHAIN-FATTY-ACID--COA LIGASE"/>
    <property type="match status" value="1"/>
</dbReference>
<dbReference type="InterPro" id="IPR025110">
    <property type="entry name" value="AMP-bd_C"/>
</dbReference>
<dbReference type="RefSeq" id="WP_097114558.1">
    <property type="nucleotide sequence ID" value="NZ_CP083931.1"/>
</dbReference>
<evidence type="ECO:0000256" key="9">
    <source>
        <dbReference type="ARBA" id="ARBA00022842"/>
    </source>
</evidence>
<evidence type="ECO:0000259" key="15">
    <source>
        <dbReference type="Pfam" id="PF00501"/>
    </source>
</evidence>
<organism evidence="17 18">
    <name type="scientific">Alysiella filiformis DSM 16848</name>
    <dbReference type="NCBI Taxonomy" id="1120981"/>
    <lineage>
        <taxon>Bacteria</taxon>
        <taxon>Pseudomonadati</taxon>
        <taxon>Pseudomonadota</taxon>
        <taxon>Betaproteobacteria</taxon>
        <taxon>Neisseriales</taxon>
        <taxon>Neisseriaceae</taxon>
        <taxon>Alysiella</taxon>
    </lineage>
</organism>
<dbReference type="AlphaFoldDB" id="A0A286EE05"/>
<comment type="pathway">
    <text evidence="3">Lipid metabolism; fatty acid beta-oxidation.</text>
</comment>
<protein>
    <recommendedName>
        <fullName evidence="13">Long-chain-fatty-acid--CoA ligase</fullName>
        <ecNumber evidence="12">6.2.1.3</ecNumber>
    </recommendedName>
    <alternativeName>
        <fullName evidence="14">Long-chain acyl-CoA synthetase</fullName>
    </alternativeName>
</protein>
<evidence type="ECO:0000256" key="12">
    <source>
        <dbReference type="ARBA" id="ARBA00026121"/>
    </source>
</evidence>
<evidence type="ECO:0000256" key="7">
    <source>
        <dbReference type="ARBA" id="ARBA00022832"/>
    </source>
</evidence>
<dbReference type="EC" id="6.2.1.3" evidence="12"/>
<keyword evidence="18" id="KW-1185">Reference proteome</keyword>
<dbReference type="PROSITE" id="PS00455">
    <property type="entry name" value="AMP_BINDING"/>
    <property type="match status" value="1"/>
</dbReference>
<name>A0A286EE05_9NEIS</name>
<comment type="similarity">
    <text evidence="4">Belongs to the ATP-dependent AMP-binding enzyme family.</text>
</comment>
<feature type="domain" description="AMP-dependent synthetase/ligase" evidence="15">
    <location>
        <begin position="29"/>
        <end position="424"/>
    </location>
</feature>
<dbReference type="Proteomes" id="UP000219669">
    <property type="component" value="Unassembled WGS sequence"/>
</dbReference>
<accession>A0A286EE05</accession>
<dbReference type="FunFam" id="3.30.300.30:FF:000006">
    <property type="entry name" value="Long-chain-fatty-acid--CoA ligase FadD"/>
    <property type="match status" value="1"/>
</dbReference>
<reference evidence="17 18" key="1">
    <citation type="submission" date="2017-09" db="EMBL/GenBank/DDBJ databases">
        <authorList>
            <person name="Ehlers B."/>
            <person name="Leendertz F.H."/>
        </authorList>
    </citation>
    <scope>NUCLEOTIDE SEQUENCE [LARGE SCALE GENOMIC DNA]</scope>
    <source>
        <strain evidence="17 18">DSM 16848</strain>
    </source>
</reference>
<feature type="domain" description="AMP-binding enzyme C-terminal" evidence="16">
    <location>
        <begin position="475"/>
        <end position="549"/>
    </location>
</feature>
<evidence type="ECO:0000256" key="11">
    <source>
        <dbReference type="ARBA" id="ARBA00023136"/>
    </source>
</evidence>
<dbReference type="CDD" id="cd05936">
    <property type="entry name" value="FC-FACS_FadD_like"/>
    <property type="match status" value="1"/>
</dbReference>